<dbReference type="SUPFAM" id="SSF46894">
    <property type="entry name" value="C-terminal effector domain of the bipartite response regulators"/>
    <property type="match status" value="1"/>
</dbReference>
<dbReference type="Pfam" id="PF25872">
    <property type="entry name" value="HTH_77"/>
    <property type="match status" value="1"/>
</dbReference>
<dbReference type="GO" id="GO:0003677">
    <property type="term" value="F:DNA binding"/>
    <property type="evidence" value="ECO:0007669"/>
    <property type="project" value="UniProtKB-UniRule"/>
</dbReference>
<proteinExistence type="inferred from homology"/>
<evidence type="ECO:0000256" key="3">
    <source>
        <dbReference type="PROSITE-ProRule" id="PRU01091"/>
    </source>
</evidence>
<dbReference type="SUPFAM" id="SSF48452">
    <property type="entry name" value="TPR-like"/>
    <property type="match status" value="3"/>
</dbReference>
<dbReference type="SUPFAM" id="SSF52540">
    <property type="entry name" value="P-loop containing nucleoside triphosphate hydrolases"/>
    <property type="match status" value="1"/>
</dbReference>
<sequence>MRFEVLGPLRVWTEDHQPVTIPGVKVRALLVNLLLHEGRPVSVDRLVEDLWEARPPNDPTGALQAKVSRLRRALDVAEPGARALVVFEPAGYRLDVDPQAVDIGVFTALTARARSTEELADRLSLFTEALDLWRGPAVADFADAPFARADVGRLEELRLAAIEESAEARLMQGEHTPLAAELGDLVTRHPLRERLRAVHMRALYLAGRQSEALASASDLRLRLHDELGVDPGPTLAGLHQAILRQDDSLQVDTEAVTGRARTNLPAAITELVGRESAVEEVTALLGANRLVTLVGSGGVGKTRLAVEIATRLTTRFADGAWLVELAALGRSEQSDGTAALAGAVMAALSIREDAAGGFVPAGRPVEVGARLTGALHARDILLVLDNCEHIVDDVARLVEQLLRTVPRLRVLATSQEPIGLLGEVVWKVPPLELPDLTAGLDTESLRRSSAVELFVIRAAAAAPGFTLTAANARAVAVLCKRLDGIPLALELAATRVRALGVHELVTRLDDRFRLLATGHRGAPPRQQTLRSMIDWSWGLLTGAERALLRRLAVFADSGTLAAVERVCAGAAVPREDVLDLLARLVDRSLVVVVDNPDGVRYRLLESVAAYCAERLRQADEDDRVHERYQLYYIDLVEQADGQLRGRDQRQWLERLDLESTNIRRAFDRAVHDGAADRALRLANGMAWYWFLRGRLQEAGRVLAGALSLGGSAPAADRARALTWNAGITLLAGDVADRAGHSLAALRAYDGVDDPHGLARARWFLGLALYVTGDLVTSEELVNQALAGFRSTGDRWGVAATLSERVKQALARGDLAALRRDGARSAELFAELGDRWGQLQTVYPLAALAEITGDYDRAARLHRDGLAIAEDLGLWTEASDRLSGLGRISLLTGALDRAEELHERALRLSTDQSFKPGEIYARIGLALGARRAGKLDLAEEQLRTVLEWNRQVDFEPGNTLILAELGFVAEQRGDAEAARELHLAGFAAAQHVGDPRALALALEGLAGAEALAGRYEPAATLLGAASAARESTGVPLPPAESGDVDRIDIAISAALTVEERATALARGRRLSPEEAMALVTDQPALPPAYRAIPSH</sequence>
<protein>
    <submittedName>
        <fullName evidence="5">Predicted ATPase</fullName>
    </submittedName>
</protein>
<comment type="similarity">
    <text evidence="1">Belongs to the AfsR/DnrI/RedD regulatory family.</text>
</comment>
<dbReference type="PROSITE" id="PS51755">
    <property type="entry name" value="OMPR_PHOB"/>
    <property type="match status" value="1"/>
</dbReference>
<dbReference type="SMART" id="SM00862">
    <property type="entry name" value="Trans_reg_C"/>
    <property type="match status" value="1"/>
</dbReference>
<dbReference type="InterPro" id="IPR011990">
    <property type="entry name" value="TPR-like_helical_dom_sf"/>
</dbReference>
<dbReference type="InterPro" id="IPR027417">
    <property type="entry name" value="P-loop_NTPase"/>
</dbReference>
<dbReference type="SMART" id="SM01043">
    <property type="entry name" value="BTAD"/>
    <property type="match status" value="1"/>
</dbReference>
<feature type="DNA-binding region" description="OmpR/PhoB-type" evidence="3">
    <location>
        <begin position="1"/>
        <end position="96"/>
    </location>
</feature>
<evidence type="ECO:0000313" key="5">
    <source>
        <dbReference type="EMBL" id="SCF06675.1"/>
    </source>
</evidence>
<dbReference type="InterPro" id="IPR001867">
    <property type="entry name" value="OmpR/PhoB-type_DNA-bd"/>
</dbReference>
<dbReference type="Proteomes" id="UP000198224">
    <property type="component" value="Chromosome I"/>
</dbReference>
<dbReference type="PANTHER" id="PTHR47691:SF3">
    <property type="entry name" value="HTH-TYPE TRANSCRIPTIONAL REGULATOR RV0890C-RELATED"/>
    <property type="match status" value="1"/>
</dbReference>
<dbReference type="GO" id="GO:0006355">
    <property type="term" value="P:regulation of DNA-templated transcription"/>
    <property type="evidence" value="ECO:0007669"/>
    <property type="project" value="InterPro"/>
</dbReference>
<feature type="domain" description="OmpR/PhoB-type" evidence="4">
    <location>
        <begin position="1"/>
        <end position="96"/>
    </location>
</feature>
<evidence type="ECO:0000256" key="1">
    <source>
        <dbReference type="ARBA" id="ARBA00005820"/>
    </source>
</evidence>
<dbReference type="AlphaFoldDB" id="A0A1C4XDY9"/>
<dbReference type="PANTHER" id="PTHR47691">
    <property type="entry name" value="REGULATOR-RELATED"/>
    <property type="match status" value="1"/>
</dbReference>
<organism evidence="5 6">
    <name type="scientific">Micromonospora chokoriensis</name>
    <dbReference type="NCBI Taxonomy" id="356851"/>
    <lineage>
        <taxon>Bacteria</taxon>
        <taxon>Bacillati</taxon>
        <taxon>Actinomycetota</taxon>
        <taxon>Actinomycetes</taxon>
        <taxon>Micromonosporales</taxon>
        <taxon>Micromonosporaceae</taxon>
        <taxon>Micromonospora</taxon>
    </lineage>
</organism>
<dbReference type="Pfam" id="PF00486">
    <property type="entry name" value="Trans_reg_C"/>
    <property type="match status" value="1"/>
</dbReference>
<dbReference type="GO" id="GO:0000160">
    <property type="term" value="P:phosphorelay signal transduction system"/>
    <property type="evidence" value="ECO:0007669"/>
    <property type="project" value="InterPro"/>
</dbReference>
<dbReference type="Pfam" id="PF03704">
    <property type="entry name" value="BTAD"/>
    <property type="match status" value="1"/>
</dbReference>
<dbReference type="InterPro" id="IPR016032">
    <property type="entry name" value="Sig_transdc_resp-reg_C-effctor"/>
</dbReference>
<dbReference type="Gene3D" id="1.25.40.10">
    <property type="entry name" value="Tetratricopeptide repeat domain"/>
    <property type="match status" value="3"/>
</dbReference>
<dbReference type="InterPro" id="IPR036388">
    <property type="entry name" value="WH-like_DNA-bd_sf"/>
</dbReference>
<dbReference type="RefSeq" id="WP_088988856.1">
    <property type="nucleotide sequence ID" value="NZ_LT607409.1"/>
</dbReference>
<dbReference type="InterPro" id="IPR058852">
    <property type="entry name" value="HTH_77"/>
</dbReference>
<dbReference type="Gene3D" id="1.10.10.10">
    <property type="entry name" value="Winged helix-like DNA-binding domain superfamily/Winged helix DNA-binding domain"/>
    <property type="match status" value="1"/>
</dbReference>
<evidence type="ECO:0000313" key="6">
    <source>
        <dbReference type="Proteomes" id="UP000198224"/>
    </source>
</evidence>
<keyword evidence="6" id="KW-1185">Reference proteome</keyword>
<dbReference type="CDD" id="cd15831">
    <property type="entry name" value="BTAD"/>
    <property type="match status" value="1"/>
</dbReference>
<name>A0A1C4XDY9_9ACTN</name>
<evidence type="ECO:0000259" key="4">
    <source>
        <dbReference type="PROSITE" id="PS51755"/>
    </source>
</evidence>
<keyword evidence="2 3" id="KW-0238">DNA-binding</keyword>
<dbReference type="InterPro" id="IPR005158">
    <property type="entry name" value="BTAD"/>
</dbReference>
<dbReference type="EMBL" id="LT607409">
    <property type="protein sequence ID" value="SCF06675.1"/>
    <property type="molecule type" value="Genomic_DNA"/>
</dbReference>
<reference evidence="6" key="1">
    <citation type="submission" date="2016-06" db="EMBL/GenBank/DDBJ databases">
        <authorList>
            <person name="Varghese N."/>
            <person name="Submissions Spin"/>
        </authorList>
    </citation>
    <scope>NUCLEOTIDE SEQUENCE [LARGE SCALE GENOMIC DNA]</scope>
    <source>
        <strain evidence="6">DSM 45160</strain>
    </source>
</reference>
<dbReference type="PRINTS" id="PR00364">
    <property type="entry name" value="DISEASERSIST"/>
</dbReference>
<accession>A0A1C4XDY9</accession>
<evidence type="ECO:0000256" key="2">
    <source>
        <dbReference type="ARBA" id="ARBA00023125"/>
    </source>
</evidence>
<gene>
    <name evidence="5" type="ORF">GA0070612_3498</name>
</gene>